<protein>
    <submittedName>
        <fullName evidence="2">Uncharacterized protein</fullName>
    </submittedName>
</protein>
<proteinExistence type="predicted"/>
<evidence type="ECO:0000313" key="2">
    <source>
        <dbReference type="EMBL" id="MBB5132424.1"/>
    </source>
</evidence>
<feature type="region of interest" description="Disordered" evidence="1">
    <location>
        <begin position="95"/>
        <end position="120"/>
    </location>
</feature>
<evidence type="ECO:0000313" key="3">
    <source>
        <dbReference type="Proteomes" id="UP000578449"/>
    </source>
</evidence>
<evidence type="ECO:0000256" key="1">
    <source>
        <dbReference type="SAM" id="MobiDB-lite"/>
    </source>
</evidence>
<dbReference type="RefSeq" id="WP_312924316.1">
    <property type="nucleotide sequence ID" value="NZ_BAABIX010000003.1"/>
</dbReference>
<reference evidence="2 3" key="1">
    <citation type="submission" date="2020-08" db="EMBL/GenBank/DDBJ databases">
        <title>Genomic Encyclopedia of Type Strains, Phase IV (KMG-IV): sequencing the most valuable type-strain genomes for metagenomic binning, comparative biology and taxonomic classification.</title>
        <authorList>
            <person name="Goeker M."/>
        </authorList>
    </citation>
    <scope>NUCLEOTIDE SEQUENCE [LARGE SCALE GENOMIC DNA]</scope>
    <source>
        <strain evidence="2 3">DSM 45615</strain>
    </source>
</reference>
<accession>A0A840NUK3</accession>
<sequence length="120" mass="12691">MLAYAITYRICLGLQRSDAALVGHGVETGVIKRLPDGRFVEVHAPLPEDAAAHIGAKEPVPELAVADNREGVPPTAVRGVLGRLRGRMSRAYGGEKVPLVNGHGEEERAAVAAGDRPLTH</sequence>
<dbReference type="AlphaFoldDB" id="A0A840NUK3"/>
<dbReference type="Proteomes" id="UP000578449">
    <property type="component" value="Unassembled WGS sequence"/>
</dbReference>
<comment type="caution">
    <text evidence="2">The sequence shown here is derived from an EMBL/GenBank/DDBJ whole genome shotgun (WGS) entry which is preliminary data.</text>
</comment>
<organism evidence="2 3">
    <name type="scientific">Thermocatellispora tengchongensis</name>
    <dbReference type="NCBI Taxonomy" id="1073253"/>
    <lineage>
        <taxon>Bacteria</taxon>
        <taxon>Bacillati</taxon>
        <taxon>Actinomycetota</taxon>
        <taxon>Actinomycetes</taxon>
        <taxon>Streptosporangiales</taxon>
        <taxon>Streptosporangiaceae</taxon>
        <taxon>Thermocatellispora</taxon>
    </lineage>
</organism>
<dbReference type="EMBL" id="JACHGN010000004">
    <property type="protein sequence ID" value="MBB5132424.1"/>
    <property type="molecule type" value="Genomic_DNA"/>
</dbReference>
<name>A0A840NUK3_9ACTN</name>
<keyword evidence="3" id="KW-1185">Reference proteome</keyword>
<gene>
    <name evidence="2" type="ORF">HNP84_002140</name>
</gene>